<dbReference type="EMBL" id="NAJP01000057">
    <property type="protein sequence ID" value="TKA36705.1"/>
    <property type="molecule type" value="Genomic_DNA"/>
</dbReference>
<comment type="caution">
    <text evidence="4">The sequence shown here is derived from an EMBL/GenBank/DDBJ whole genome shotgun (WGS) entry which is preliminary data.</text>
</comment>
<gene>
    <name evidence="4" type="ORF">B0A54_11573</name>
    <name evidence="2" type="ORF">LTR82_006903</name>
    <name evidence="3" type="ORF">LTR91_011712</name>
</gene>
<dbReference type="Proteomes" id="UP001168146">
    <property type="component" value="Unassembled WGS sequence"/>
</dbReference>
<evidence type="ECO:0000313" key="2">
    <source>
        <dbReference type="EMBL" id="KAK0321932.1"/>
    </source>
</evidence>
<dbReference type="AlphaFoldDB" id="A0A4U0UP65"/>
<evidence type="ECO:0000313" key="3">
    <source>
        <dbReference type="EMBL" id="KAK0982128.1"/>
    </source>
</evidence>
<protein>
    <submittedName>
        <fullName evidence="4">Uncharacterized protein</fullName>
    </submittedName>
</protein>
<proteinExistence type="predicted"/>
<dbReference type="Proteomes" id="UP001175353">
    <property type="component" value="Unassembled WGS sequence"/>
</dbReference>
<reference evidence="2" key="2">
    <citation type="submission" date="2021-12" db="EMBL/GenBank/DDBJ databases">
        <title>Black yeast isolated from Biological Soil Crust.</title>
        <authorList>
            <person name="Kurbessoian T."/>
        </authorList>
    </citation>
    <scope>NUCLEOTIDE SEQUENCE</scope>
    <source>
        <strain evidence="2">CCFEE 5208</strain>
    </source>
</reference>
<dbReference type="EMBL" id="JASUXU010000018">
    <property type="protein sequence ID" value="KAK0321932.1"/>
    <property type="molecule type" value="Genomic_DNA"/>
</dbReference>
<evidence type="ECO:0000313" key="5">
    <source>
        <dbReference type="Proteomes" id="UP000310066"/>
    </source>
</evidence>
<dbReference type="EMBL" id="JAUJLE010000108">
    <property type="protein sequence ID" value="KAK0982128.1"/>
    <property type="molecule type" value="Genomic_DNA"/>
</dbReference>
<organism evidence="4 5">
    <name type="scientific">Friedmanniomyces endolithicus</name>
    <dbReference type="NCBI Taxonomy" id="329885"/>
    <lineage>
        <taxon>Eukaryota</taxon>
        <taxon>Fungi</taxon>
        <taxon>Dikarya</taxon>
        <taxon>Ascomycota</taxon>
        <taxon>Pezizomycotina</taxon>
        <taxon>Dothideomycetes</taxon>
        <taxon>Dothideomycetidae</taxon>
        <taxon>Mycosphaerellales</taxon>
        <taxon>Teratosphaeriaceae</taxon>
        <taxon>Friedmanniomyces</taxon>
    </lineage>
</organism>
<reference evidence="4 5" key="1">
    <citation type="submission" date="2017-03" db="EMBL/GenBank/DDBJ databases">
        <title>Genomes of endolithic fungi from Antarctica.</title>
        <authorList>
            <person name="Coleine C."/>
            <person name="Masonjones S."/>
            <person name="Stajich J.E."/>
        </authorList>
    </citation>
    <scope>NUCLEOTIDE SEQUENCE [LARGE SCALE GENOMIC DNA]</scope>
    <source>
        <strain evidence="4 5">CCFEE 5311</strain>
    </source>
</reference>
<accession>A0A4U0UP65</accession>
<reference evidence="3" key="3">
    <citation type="submission" date="2023-06" db="EMBL/GenBank/DDBJ databases">
        <title>Black Yeasts Isolated from many extreme environments.</title>
        <authorList>
            <person name="Coleine C."/>
            <person name="Stajich J.E."/>
            <person name="Selbmann L."/>
        </authorList>
    </citation>
    <scope>NUCLEOTIDE SEQUENCE</scope>
    <source>
        <strain evidence="3">CCFEE 5200</strain>
    </source>
</reference>
<evidence type="ECO:0000313" key="4">
    <source>
        <dbReference type="EMBL" id="TKA36705.1"/>
    </source>
</evidence>
<sequence length="220" mass="24201">MAITDPSGGPTPPQEDPSNSAYASYVPHDLAYNAAFEDSLMRAALDPEATQDGIRVIPDDSAEQAVPGVSVRAVDVSLQSLPVIAEEELPLPLDDPRRIFASPVAGVRLTHPGGYLEGGPGLAPDMDTFPDDYFLNHPEVTTAEELRRAVGREVEASVDVLRERLRARRAAKERNEGIGKLLKTLRDSHDMELKVHEKMAGVYRVKREARERRKKEREGG</sequence>
<feature type="region of interest" description="Disordered" evidence="1">
    <location>
        <begin position="1"/>
        <end position="24"/>
    </location>
</feature>
<dbReference type="OrthoDB" id="3926908at2759"/>
<dbReference type="Proteomes" id="UP000310066">
    <property type="component" value="Unassembled WGS sequence"/>
</dbReference>
<keyword evidence="6" id="KW-1185">Reference proteome</keyword>
<name>A0A4U0UP65_9PEZI</name>
<evidence type="ECO:0000256" key="1">
    <source>
        <dbReference type="SAM" id="MobiDB-lite"/>
    </source>
</evidence>
<evidence type="ECO:0000313" key="6">
    <source>
        <dbReference type="Proteomes" id="UP001175353"/>
    </source>
</evidence>